<gene>
    <name evidence="6" type="primary">LOC121399471</name>
</gene>
<evidence type="ECO:0000256" key="2">
    <source>
        <dbReference type="ARBA" id="ARBA00022514"/>
    </source>
</evidence>
<reference evidence="6" key="1">
    <citation type="submission" date="2025-08" db="UniProtKB">
        <authorList>
            <consortium name="RefSeq"/>
        </authorList>
    </citation>
    <scope>IDENTIFICATION</scope>
    <source>
        <strain evidence="6">J_2021</strain>
        <tissue evidence="6">Erythrocytes</tissue>
    </source>
</reference>
<dbReference type="GeneID" id="121399471"/>
<comment type="subcellular location">
    <subcellularLocation>
        <location evidence="1">Secreted</location>
    </subcellularLocation>
</comment>
<dbReference type="Pfam" id="PF01291">
    <property type="entry name" value="LIF_OSM"/>
    <property type="match status" value="1"/>
</dbReference>
<dbReference type="GO" id="GO:0005125">
    <property type="term" value="F:cytokine activity"/>
    <property type="evidence" value="ECO:0007669"/>
    <property type="project" value="UniProtKB-KW"/>
</dbReference>
<dbReference type="KEGG" id="xla:121399471"/>
<protein>
    <submittedName>
        <fullName evidence="6">Uncharacterized protein LOC121399471</fullName>
    </submittedName>
</protein>
<keyword evidence="2" id="KW-0202">Cytokine</keyword>
<dbReference type="OrthoDB" id="9898605at2759"/>
<dbReference type="SUPFAM" id="SSF47266">
    <property type="entry name" value="4-helical cytokines"/>
    <property type="match status" value="1"/>
</dbReference>
<proteinExistence type="predicted"/>
<evidence type="ECO:0000256" key="1">
    <source>
        <dbReference type="ARBA" id="ARBA00004613"/>
    </source>
</evidence>
<feature type="region of interest" description="Disordered" evidence="4">
    <location>
        <begin position="202"/>
        <end position="230"/>
    </location>
</feature>
<dbReference type="AlphaFoldDB" id="A0A8J1M3A0"/>
<dbReference type="InterPro" id="IPR001581">
    <property type="entry name" value="Leukemia_IF/oncostatin"/>
</dbReference>
<dbReference type="GO" id="GO:0005615">
    <property type="term" value="C:extracellular space"/>
    <property type="evidence" value="ECO:0007669"/>
    <property type="project" value="UniProtKB-KW"/>
</dbReference>
<dbReference type="GO" id="GO:0006955">
    <property type="term" value="P:immune response"/>
    <property type="evidence" value="ECO:0007669"/>
    <property type="project" value="InterPro"/>
</dbReference>
<accession>A0A8J1M3A0</accession>
<evidence type="ECO:0000313" key="6">
    <source>
        <dbReference type="RefSeq" id="XP_041436172.1"/>
    </source>
</evidence>
<organism evidence="5 6">
    <name type="scientific">Xenopus laevis</name>
    <name type="common">African clawed frog</name>
    <dbReference type="NCBI Taxonomy" id="8355"/>
    <lineage>
        <taxon>Eukaryota</taxon>
        <taxon>Metazoa</taxon>
        <taxon>Chordata</taxon>
        <taxon>Craniata</taxon>
        <taxon>Vertebrata</taxon>
        <taxon>Euteleostomi</taxon>
        <taxon>Amphibia</taxon>
        <taxon>Batrachia</taxon>
        <taxon>Anura</taxon>
        <taxon>Pipoidea</taxon>
        <taxon>Pipidae</taxon>
        <taxon>Xenopodinae</taxon>
        <taxon>Xenopus</taxon>
        <taxon>Xenopus</taxon>
    </lineage>
</organism>
<feature type="compositionally biased region" description="Basic residues" evidence="4">
    <location>
        <begin position="214"/>
        <end position="230"/>
    </location>
</feature>
<keyword evidence="3" id="KW-0964">Secreted</keyword>
<dbReference type="RefSeq" id="XP_041436172.1">
    <property type="nucleotide sequence ID" value="XM_041580238.1"/>
</dbReference>
<evidence type="ECO:0000256" key="4">
    <source>
        <dbReference type="SAM" id="MobiDB-lite"/>
    </source>
</evidence>
<name>A0A8J1M3A0_XENLA</name>
<dbReference type="Gene3D" id="1.20.1250.10">
    <property type="match status" value="1"/>
</dbReference>
<evidence type="ECO:0000256" key="3">
    <source>
        <dbReference type="ARBA" id="ARBA00022525"/>
    </source>
</evidence>
<evidence type="ECO:0000313" key="5">
    <source>
        <dbReference type="Proteomes" id="UP000186698"/>
    </source>
</evidence>
<keyword evidence="5" id="KW-1185">Reference proteome</keyword>
<dbReference type="InterPro" id="IPR009079">
    <property type="entry name" value="4_helix_cytokine-like_core"/>
</dbReference>
<sequence length="230" mass="25816">MVGSFRNCGLSSGVIFGVLIIYSFPSECSLKPLGICELGVLNQSISQTHIMAFQARDLYNISVNQQEFQGTGLCDTPVNWLSIPNITSLQSSTILQNIYQTLHDFLGAFKVLKKCRVENEFFSKLHEANISISALQSNIFSILCNKSAVSHIPISVVIPEADGVFDEKLQCCRILNMYMNFMVAVESGLQRLREETRQKVAQLKYKNNSSGQQKSRKKVKRRKIGSKRAK</sequence>
<dbReference type="Proteomes" id="UP000186698">
    <property type="component" value="Chromosome 1S"/>
</dbReference>